<gene>
    <name evidence="1" type="ORF">C1752_10591</name>
</gene>
<dbReference type="RefSeq" id="WP_158535222.1">
    <property type="nucleotide sequence ID" value="NZ_CAWNWM010000033.1"/>
</dbReference>
<dbReference type="AlphaFoldDB" id="A0A2W1JJZ8"/>
<protein>
    <submittedName>
        <fullName evidence="1">Uncharacterized protein</fullName>
    </submittedName>
</protein>
<proteinExistence type="predicted"/>
<dbReference type="Proteomes" id="UP000248857">
    <property type="component" value="Unassembled WGS sequence"/>
</dbReference>
<reference evidence="1 2" key="1">
    <citation type="journal article" date="2018" name="Sci. Rep.">
        <title>A novel species of the marine cyanobacterium Acaryochloris with a unique pigment content and lifestyle.</title>
        <authorList>
            <person name="Partensky F."/>
            <person name="Six C."/>
            <person name="Ratin M."/>
            <person name="Garczarek L."/>
            <person name="Vaulot D."/>
            <person name="Probert I."/>
            <person name="Calteau A."/>
            <person name="Gourvil P."/>
            <person name="Marie D."/>
            <person name="Grebert T."/>
            <person name="Bouchier C."/>
            <person name="Le Panse S."/>
            <person name="Gachenot M."/>
            <person name="Rodriguez F."/>
            <person name="Garrido J.L."/>
        </authorList>
    </citation>
    <scope>NUCLEOTIDE SEQUENCE [LARGE SCALE GENOMIC DNA]</scope>
    <source>
        <strain evidence="1 2">RCC1774</strain>
    </source>
</reference>
<sequence>MKRSHIGITITAISIFVGAGWAITSMQSKAGSRDELKHDKDCLQVGFENTVLTEESYGGKQYKLVRSRKTDDSGWIIDQYSIVTADNAGCTVSSERFSDKLPTTELQEKIVLAYWRSQASSSKEKVNLEEFLANTPIGITGVSSLGLLQQDLDALDQLGVKYPSYVKAIDSFDSPEKAEEYYLTIFNDQWFKAHPEAGAD</sequence>
<accession>A0A2W1JJZ8</accession>
<name>A0A2W1JJZ8_9CYAN</name>
<evidence type="ECO:0000313" key="2">
    <source>
        <dbReference type="Proteomes" id="UP000248857"/>
    </source>
</evidence>
<dbReference type="EMBL" id="PQWO01000033">
    <property type="protein sequence ID" value="PZD70584.1"/>
    <property type="molecule type" value="Genomic_DNA"/>
</dbReference>
<organism evidence="1 2">
    <name type="scientific">Acaryochloris thomasi RCC1774</name>
    <dbReference type="NCBI Taxonomy" id="1764569"/>
    <lineage>
        <taxon>Bacteria</taxon>
        <taxon>Bacillati</taxon>
        <taxon>Cyanobacteriota</taxon>
        <taxon>Cyanophyceae</taxon>
        <taxon>Acaryochloridales</taxon>
        <taxon>Acaryochloridaceae</taxon>
        <taxon>Acaryochloris</taxon>
        <taxon>Acaryochloris thomasi</taxon>
    </lineage>
</organism>
<comment type="caution">
    <text evidence="1">The sequence shown here is derived from an EMBL/GenBank/DDBJ whole genome shotgun (WGS) entry which is preliminary data.</text>
</comment>
<evidence type="ECO:0000313" key="1">
    <source>
        <dbReference type="EMBL" id="PZD70584.1"/>
    </source>
</evidence>
<keyword evidence="2" id="KW-1185">Reference proteome</keyword>